<dbReference type="PANTHER" id="PTHR43357">
    <property type="entry name" value="INNER MEMBRANE ABC TRANSPORTER PERMEASE PROTEIN YDCV"/>
    <property type="match status" value="1"/>
</dbReference>
<name>A0A537J9J2_9BACT</name>
<evidence type="ECO:0000256" key="7">
    <source>
        <dbReference type="ARBA" id="ARBA00023136"/>
    </source>
</evidence>
<dbReference type="AlphaFoldDB" id="A0A537J9J2"/>
<organism evidence="10 11">
    <name type="scientific">Candidatus Segetimicrobium genomatis</name>
    <dbReference type="NCBI Taxonomy" id="2569760"/>
    <lineage>
        <taxon>Bacteria</taxon>
        <taxon>Bacillati</taxon>
        <taxon>Candidatus Sysuimicrobiota</taxon>
        <taxon>Candidatus Sysuimicrobiia</taxon>
        <taxon>Candidatus Sysuimicrobiales</taxon>
        <taxon>Candidatus Segetimicrobiaceae</taxon>
        <taxon>Candidatus Segetimicrobium</taxon>
    </lineage>
</organism>
<evidence type="ECO:0000256" key="2">
    <source>
        <dbReference type="ARBA" id="ARBA00022448"/>
    </source>
</evidence>
<dbReference type="SUPFAM" id="SSF161098">
    <property type="entry name" value="MetI-like"/>
    <property type="match status" value="1"/>
</dbReference>
<dbReference type="Proteomes" id="UP000320048">
    <property type="component" value="Unassembled WGS sequence"/>
</dbReference>
<accession>A0A537J9J2</accession>
<feature type="transmembrane region" description="Helical" evidence="8">
    <location>
        <begin position="187"/>
        <end position="205"/>
    </location>
</feature>
<feature type="transmembrane region" description="Helical" evidence="8">
    <location>
        <begin position="156"/>
        <end position="181"/>
    </location>
</feature>
<evidence type="ECO:0000256" key="3">
    <source>
        <dbReference type="ARBA" id="ARBA00022475"/>
    </source>
</evidence>
<dbReference type="Pfam" id="PF00528">
    <property type="entry name" value="BPD_transp_1"/>
    <property type="match status" value="1"/>
</dbReference>
<keyword evidence="6 8" id="KW-1133">Transmembrane helix</keyword>
<evidence type="ECO:0000256" key="6">
    <source>
        <dbReference type="ARBA" id="ARBA00022989"/>
    </source>
</evidence>
<sequence>MEHRCRAGVAAALHGCRHAVALQPGLSPAPTVATMRQAAADGDGRVRPYATHRGAAPLGDRLLAAALGLLAAVALVGLVFPSLLVMISSFNASDLLTFPPQGWSFRWYAAMANNWEVRQAALLSLKVAALVVIIDLLLGVPAAFPLTRARFRARDVLMTFILAPLMLPGLVVGIALLFFYILLGLALSLPLLVISHVVVTLPFIVSMTSARLATMDPTYEEAALNLGASQFQKFVHIVLPQLWPGIAAGAAFAFLLSFDNFAVSLFTASDRLRPLPILLFYLLRYDINPLVSAVSTLEIGLALFVLLVGSRLLGLARVAQLGRRVA</sequence>
<dbReference type="PANTHER" id="PTHR43357:SF4">
    <property type="entry name" value="INNER MEMBRANE ABC TRANSPORTER PERMEASE PROTEIN YDCV"/>
    <property type="match status" value="1"/>
</dbReference>
<gene>
    <name evidence="10" type="ORF">E6H04_10020</name>
</gene>
<dbReference type="GO" id="GO:0005886">
    <property type="term" value="C:plasma membrane"/>
    <property type="evidence" value="ECO:0007669"/>
    <property type="project" value="UniProtKB-SubCell"/>
</dbReference>
<dbReference type="PROSITE" id="PS50928">
    <property type="entry name" value="ABC_TM1"/>
    <property type="match status" value="1"/>
</dbReference>
<reference evidence="10 11" key="1">
    <citation type="journal article" date="2019" name="Nat. Microbiol.">
        <title>Mediterranean grassland soil C-N compound turnover is dependent on rainfall and depth, and is mediated by genomically divergent microorganisms.</title>
        <authorList>
            <person name="Diamond S."/>
            <person name="Andeer P.F."/>
            <person name="Li Z."/>
            <person name="Crits-Christoph A."/>
            <person name="Burstein D."/>
            <person name="Anantharaman K."/>
            <person name="Lane K.R."/>
            <person name="Thomas B.C."/>
            <person name="Pan C."/>
            <person name="Northen T.R."/>
            <person name="Banfield J.F."/>
        </authorList>
    </citation>
    <scope>NUCLEOTIDE SEQUENCE [LARGE SCALE GENOMIC DNA]</scope>
    <source>
        <strain evidence="10">NP_7</strain>
    </source>
</reference>
<keyword evidence="4" id="KW-0997">Cell inner membrane</keyword>
<dbReference type="CDD" id="cd06261">
    <property type="entry name" value="TM_PBP2"/>
    <property type="match status" value="1"/>
</dbReference>
<evidence type="ECO:0000256" key="4">
    <source>
        <dbReference type="ARBA" id="ARBA00022519"/>
    </source>
</evidence>
<feature type="transmembrane region" description="Helical" evidence="8">
    <location>
        <begin position="62"/>
        <end position="87"/>
    </location>
</feature>
<feature type="domain" description="ABC transmembrane type-1" evidence="9">
    <location>
        <begin position="121"/>
        <end position="309"/>
    </location>
</feature>
<feature type="transmembrane region" description="Helical" evidence="8">
    <location>
        <begin position="287"/>
        <end position="308"/>
    </location>
</feature>
<feature type="transmembrane region" description="Helical" evidence="8">
    <location>
        <begin position="121"/>
        <end position="144"/>
    </location>
</feature>
<dbReference type="EMBL" id="VBAO01000263">
    <property type="protein sequence ID" value="TMI79746.1"/>
    <property type="molecule type" value="Genomic_DNA"/>
</dbReference>
<proteinExistence type="inferred from homology"/>
<evidence type="ECO:0000256" key="8">
    <source>
        <dbReference type="RuleBase" id="RU363032"/>
    </source>
</evidence>
<keyword evidence="7 8" id="KW-0472">Membrane</keyword>
<protein>
    <submittedName>
        <fullName evidence="10">ABC transporter permease</fullName>
    </submittedName>
</protein>
<evidence type="ECO:0000313" key="11">
    <source>
        <dbReference type="Proteomes" id="UP000320048"/>
    </source>
</evidence>
<keyword evidence="2 8" id="KW-0813">Transport</keyword>
<comment type="similarity">
    <text evidence="8">Belongs to the binding-protein-dependent transport system permease family.</text>
</comment>
<evidence type="ECO:0000256" key="5">
    <source>
        <dbReference type="ARBA" id="ARBA00022692"/>
    </source>
</evidence>
<keyword evidence="5 8" id="KW-0812">Transmembrane</keyword>
<evidence type="ECO:0000313" key="10">
    <source>
        <dbReference type="EMBL" id="TMI79746.1"/>
    </source>
</evidence>
<evidence type="ECO:0000259" key="9">
    <source>
        <dbReference type="PROSITE" id="PS50928"/>
    </source>
</evidence>
<dbReference type="Gene3D" id="1.10.3720.10">
    <property type="entry name" value="MetI-like"/>
    <property type="match status" value="1"/>
</dbReference>
<dbReference type="InterPro" id="IPR000515">
    <property type="entry name" value="MetI-like"/>
</dbReference>
<comment type="caution">
    <text evidence="10">The sequence shown here is derived from an EMBL/GenBank/DDBJ whole genome shotgun (WGS) entry which is preliminary data.</text>
</comment>
<dbReference type="InterPro" id="IPR035906">
    <property type="entry name" value="MetI-like_sf"/>
</dbReference>
<comment type="subcellular location">
    <subcellularLocation>
        <location evidence="1">Cell inner membrane</location>
        <topology evidence="1">Multi-pass membrane protein</topology>
    </subcellularLocation>
    <subcellularLocation>
        <location evidence="8">Cell membrane</location>
        <topology evidence="8">Multi-pass membrane protein</topology>
    </subcellularLocation>
</comment>
<evidence type="ECO:0000256" key="1">
    <source>
        <dbReference type="ARBA" id="ARBA00004429"/>
    </source>
</evidence>
<dbReference type="GO" id="GO:0055085">
    <property type="term" value="P:transmembrane transport"/>
    <property type="evidence" value="ECO:0007669"/>
    <property type="project" value="InterPro"/>
</dbReference>
<feature type="transmembrane region" description="Helical" evidence="8">
    <location>
        <begin position="242"/>
        <end position="267"/>
    </location>
</feature>
<keyword evidence="3" id="KW-1003">Cell membrane</keyword>